<evidence type="ECO:0000313" key="3">
    <source>
        <dbReference type="Proteomes" id="UP000261212"/>
    </source>
</evidence>
<dbReference type="PROSITE" id="PS51094">
    <property type="entry name" value="PTS_EIIA_TYPE_2"/>
    <property type="match status" value="1"/>
</dbReference>
<dbReference type="InterPro" id="IPR016152">
    <property type="entry name" value="PTrfase/Anion_transptr"/>
</dbReference>
<keyword evidence="2" id="KW-0762">Sugar transport</keyword>
<evidence type="ECO:0000259" key="1">
    <source>
        <dbReference type="PROSITE" id="PS51094"/>
    </source>
</evidence>
<accession>A0A3E3E0T2</accession>
<dbReference type="InterPro" id="IPR002178">
    <property type="entry name" value="PTS_EIIA_type-2_dom"/>
</dbReference>
<name>A0A3E3E0T2_9FIRM</name>
<proteinExistence type="predicted"/>
<reference evidence="2 3" key="1">
    <citation type="submission" date="2018-08" db="EMBL/GenBank/DDBJ databases">
        <title>A genome reference for cultivated species of the human gut microbiota.</title>
        <authorList>
            <person name="Zou Y."/>
            <person name="Xue W."/>
            <person name="Luo G."/>
        </authorList>
    </citation>
    <scope>NUCLEOTIDE SEQUENCE [LARGE SCALE GENOMIC DNA]</scope>
    <source>
        <strain evidence="2 3">AM25-6</strain>
    </source>
</reference>
<sequence length="144" mass="16569">MDIMVIDGNVKTWEEAISLSADALYEHKYVKESFKEACIKREIEFPTGLPCKFPVAIPHTDAEHVNKDCLCFLRLNQNVKFTRIDDKLKSVNCKMIINMALSKNESQVEMLSKLIKLIKDNNLMENCYSLSASKAEKELRKIIK</sequence>
<organism evidence="2 3">
    <name type="scientific">Anaerofustis stercorihominis</name>
    <dbReference type="NCBI Taxonomy" id="214853"/>
    <lineage>
        <taxon>Bacteria</taxon>
        <taxon>Bacillati</taxon>
        <taxon>Bacillota</taxon>
        <taxon>Clostridia</taxon>
        <taxon>Eubacteriales</taxon>
        <taxon>Eubacteriaceae</taxon>
        <taxon>Anaerofustis</taxon>
    </lineage>
</organism>
<gene>
    <name evidence="2" type="ORF">DW687_01075</name>
</gene>
<feature type="domain" description="PTS EIIA type-2" evidence="1">
    <location>
        <begin position="1"/>
        <end position="144"/>
    </location>
</feature>
<dbReference type="RefSeq" id="WP_007050481.1">
    <property type="nucleotide sequence ID" value="NZ_CABKNJ010000001.1"/>
</dbReference>
<dbReference type="SUPFAM" id="SSF55804">
    <property type="entry name" value="Phoshotransferase/anion transport protein"/>
    <property type="match status" value="1"/>
</dbReference>
<comment type="caution">
    <text evidence="2">The sequence shown here is derived from an EMBL/GenBank/DDBJ whole genome shotgun (WGS) entry which is preliminary data.</text>
</comment>
<dbReference type="PANTHER" id="PTHR47738:SF3">
    <property type="entry name" value="PHOSPHOTRANSFERASE SYSTEM MANNITOL_FRUCTOSE-SPECIFIC IIA DOMAIN CONTAINING PROTEIN"/>
    <property type="match status" value="1"/>
</dbReference>
<dbReference type="Gene3D" id="3.40.930.10">
    <property type="entry name" value="Mannitol-specific EII, Chain A"/>
    <property type="match status" value="1"/>
</dbReference>
<dbReference type="CDD" id="cd00211">
    <property type="entry name" value="PTS_IIA_fru"/>
    <property type="match status" value="1"/>
</dbReference>
<keyword evidence="2" id="KW-0813">Transport</keyword>
<evidence type="ECO:0000313" key="2">
    <source>
        <dbReference type="EMBL" id="RGD74946.1"/>
    </source>
</evidence>
<dbReference type="GeneID" id="98000775"/>
<dbReference type="AlphaFoldDB" id="A0A3E3E0T2"/>
<protein>
    <submittedName>
        <fullName evidence="2">PTS sugar transporter subunit IIA</fullName>
    </submittedName>
</protein>
<dbReference type="Pfam" id="PF00359">
    <property type="entry name" value="PTS_EIIA_2"/>
    <property type="match status" value="1"/>
</dbReference>
<dbReference type="InterPro" id="IPR051541">
    <property type="entry name" value="PTS_SugarTrans_NitroReg"/>
</dbReference>
<dbReference type="Proteomes" id="UP000261212">
    <property type="component" value="Unassembled WGS sequence"/>
</dbReference>
<dbReference type="EMBL" id="QUSM01000002">
    <property type="protein sequence ID" value="RGD74946.1"/>
    <property type="molecule type" value="Genomic_DNA"/>
</dbReference>
<dbReference type="PANTHER" id="PTHR47738">
    <property type="entry name" value="PTS SYSTEM FRUCTOSE-LIKE EIIA COMPONENT-RELATED"/>
    <property type="match status" value="1"/>
</dbReference>